<reference evidence="2 3" key="1">
    <citation type="submission" date="2022-12" db="EMBL/GenBank/DDBJ databases">
        <authorList>
            <person name="Muema E."/>
        </authorList>
    </citation>
    <scope>NUCLEOTIDE SEQUENCE [LARGE SCALE GENOMIC DNA]</scope>
    <source>
        <strain evidence="3">1330</strain>
    </source>
</reference>
<dbReference type="RefSeq" id="WP_337092056.1">
    <property type="nucleotide sequence ID" value="NZ_JAPYKO010000003.1"/>
</dbReference>
<dbReference type="PROSITE" id="PS51257">
    <property type="entry name" value="PROKAR_LIPOPROTEIN"/>
    <property type="match status" value="1"/>
</dbReference>
<dbReference type="EMBL" id="JAPYKO010000003">
    <property type="protein sequence ID" value="MEI9401725.1"/>
    <property type="molecule type" value="Genomic_DNA"/>
</dbReference>
<gene>
    <name evidence="2" type="ORF">O7A05_05915</name>
</gene>
<sequence>MIRKFAALTAIVVTSSCSNVPAFDLTAAGPKDAPAGPKIAALIANLKCELYQAANDDSHVIPRYFNDPGLARREDNAVVSTDRRFTLKNLFQEIEYVGEAQLQLDATSTVGSSPSTKFVNLGAISTPLTLSADGSLSEGSHRVLTLFSSMDFERLVRSPPHKDLLDTEGPAAHFAYGAEKPSVPCGEGRELGGTLGIQEMLMYYFMTADMNDISVWPTKTPSGTPKIANSDLKYSIGQIQTIVDFTITSGVKGGPSWVIDRFTGPNSSDGLLNYKRIAKDQLTLTFIPICIRQKYKALNKGPRFEYDPELVDGTPRWANYLPPCTTAAADKAGAVAQAHTLNILRTSPLLLPQ</sequence>
<keyword evidence="1" id="KW-0732">Signal</keyword>
<keyword evidence="3" id="KW-1185">Reference proteome</keyword>
<name>A0ABU8K9F6_9HYPH</name>
<evidence type="ECO:0008006" key="4">
    <source>
        <dbReference type="Google" id="ProtNLM"/>
    </source>
</evidence>
<evidence type="ECO:0000313" key="3">
    <source>
        <dbReference type="Proteomes" id="UP001366503"/>
    </source>
</evidence>
<comment type="caution">
    <text evidence="2">The sequence shown here is derived from an EMBL/GenBank/DDBJ whole genome shotgun (WGS) entry which is preliminary data.</text>
</comment>
<protein>
    <recommendedName>
        <fullName evidence="4">Lipoprotein</fullName>
    </recommendedName>
</protein>
<evidence type="ECO:0000313" key="2">
    <source>
        <dbReference type="EMBL" id="MEI9401725.1"/>
    </source>
</evidence>
<feature type="chain" id="PRO_5045098285" description="Lipoprotein" evidence="1">
    <location>
        <begin position="23"/>
        <end position="353"/>
    </location>
</feature>
<accession>A0ABU8K9F6</accession>
<proteinExistence type="predicted"/>
<organism evidence="2 3">
    <name type="scientific">Mesorhizobium argentiipisi</name>
    <dbReference type="NCBI Taxonomy" id="3015175"/>
    <lineage>
        <taxon>Bacteria</taxon>
        <taxon>Pseudomonadati</taxon>
        <taxon>Pseudomonadota</taxon>
        <taxon>Alphaproteobacteria</taxon>
        <taxon>Hyphomicrobiales</taxon>
        <taxon>Phyllobacteriaceae</taxon>
        <taxon>Mesorhizobium</taxon>
    </lineage>
</organism>
<dbReference type="Proteomes" id="UP001366503">
    <property type="component" value="Unassembled WGS sequence"/>
</dbReference>
<evidence type="ECO:0000256" key="1">
    <source>
        <dbReference type="SAM" id="SignalP"/>
    </source>
</evidence>
<feature type="signal peptide" evidence="1">
    <location>
        <begin position="1"/>
        <end position="22"/>
    </location>
</feature>